<evidence type="ECO:0000256" key="1">
    <source>
        <dbReference type="SAM" id="MobiDB-lite"/>
    </source>
</evidence>
<dbReference type="GO" id="GO:0016788">
    <property type="term" value="F:hydrolase activity, acting on ester bonds"/>
    <property type="evidence" value="ECO:0007669"/>
    <property type="project" value="UniProtKB-ARBA"/>
</dbReference>
<accession>A0A839EXE2</accession>
<proteinExistence type="predicted"/>
<dbReference type="RefSeq" id="WP_182552592.1">
    <property type="nucleotide sequence ID" value="NZ_JACGXN010000018.1"/>
</dbReference>
<dbReference type="Gene3D" id="3.40.50.1110">
    <property type="entry name" value="SGNH hydrolase"/>
    <property type="match status" value="1"/>
</dbReference>
<dbReference type="InterPro" id="IPR036514">
    <property type="entry name" value="SGNH_hydro_sf"/>
</dbReference>
<dbReference type="SUPFAM" id="SSF52266">
    <property type="entry name" value="SGNH hydrolase"/>
    <property type="match status" value="1"/>
</dbReference>
<sequence>MKLKTVIIGGSNTVMLPGYLPSLLSTMGRRGIELDVVADLAVGGTTSAFGLYQLKLCDQLADCDLLLIEYALNDAFVYGDERRSFRHWARFYEGIIRYALEQNPNLRIATLVFGARNGSFLSAVPSIDAGINYISQWYGTICVDVSRHLMQRLGRDVVGHPSFYSDQGHYARPVATTIVANLIADELEPALNRPHRAAALQPAIDPEHFAGARALDGVQLGKRLGRLPVEYSNRRFSVSALDLGRDRLRFEVDKGQLLAMAYVCEPKIPPLDVRMGEETHRAALLKGGVRDGTYKFLVSMLSFEFLYGVTLLQIQPSLALTLGGGAEGGEHKLHVPKDSIKHEAFPTDPALPISGILFTGNLKVCGIEKKAGSEANGSAAVAKPAAKVEAPAPGA</sequence>
<dbReference type="Proteomes" id="UP000549052">
    <property type="component" value="Unassembled WGS sequence"/>
</dbReference>
<feature type="region of interest" description="Disordered" evidence="1">
    <location>
        <begin position="373"/>
        <end position="395"/>
    </location>
</feature>
<dbReference type="AlphaFoldDB" id="A0A839EXE2"/>
<feature type="compositionally biased region" description="Low complexity" evidence="1">
    <location>
        <begin position="379"/>
        <end position="395"/>
    </location>
</feature>
<comment type="caution">
    <text evidence="2">The sequence shown here is derived from an EMBL/GenBank/DDBJ whole genome shotgun (WGS) entry which is preliminary data.</text>
</comment>
<evidence type="ECO:0000313" key="3">
    <source>
        <dbReference type="Proteomes" id="UP000549052"/>
    </source>
</evidence>
<protein>
    <submittedName>
        <fullName evidence="2">Uncharacterized protein</fullName>
    </submittedName>
</protein>
<evidence type="ECO:0000313" key="2">
    <source>
        <dbReference type="EMBL" id="MBA8881956.1"/>
    </source>
</evidence>
<reference evidence="2 3" key="1">
    <citation type="submission" date="2020-07" db="EMBL/GenBank/DDBJ databases">
        <title>Genomic Encyclopedia of Type Strains, Phase IV (KMG-V): Genome sequencing to study the core and pangenomes of soil and plant-associated prokaryotes.</title>
        <authorList>
            <person name="Whitman W."/>
        </authorList>
    </citation>
    <scope>NUCLEOTIDE SEQUENCE [LARGE SCALE GENOMIC DNA]</scope>
    <source>
        <strain evidence="2 3">AN3</strain>
    </source>
</reference>
<name>A0A839EXE2_9HYPH</name>
<organism evidence="2 3">
    <name type="scientific">Phyllobacterium myrsinacearum</name>
    <dbReference type="NCBI Taxonomy" id="28101"/>
    <lineage>
        <taxon>Bacteria</taxon>
        <taxon>Pseudomonadati</taxon>
        <taxon>Pseudomonadota</taxon>
        <taxon>Alphaproteobacteria</taxon>
        <taxon>Hyphomicrobiales</taxon>
        <taxon>Phyllobacteriaceae</taxon>
        <taxon>Phyllobacterium</taxon>
    </lineage>
</organism>
<dbReference type="EMBL" id="JACGXN010000018">
    <property type="protein sequence ID" value="MBA8881956.1"/>
    <property type="molecule type" value="Genomic_DNA"/>
</dbReference>
<dbReference type="CDD" id="cd00229">
    <property type="entry name" value="SGNH_hydrolase"/>
    <property type="match status" value="1"/>
</dbReference>
<keyword evidence="3" id="KW-1185">Reference proteome</keyword>
<gene>
    <name evidence="2" type="ORF">FHW16_005703</name>
</gene>